<evidence type="ECO:0000313" key="2">
    <source>
        <dbReference type="EMBL" id="KAI1705589.1"/>
    </source>
</evidence>
<proteinExistence type="predicted"/>
<feature type="signal peptide" evidence="1">
    <location>
        <begin position="1"/>
        <end position="18"/>
    </location>
</feature>
<reference evidence="2" key="1">
    <citation type="submission" date="2022-01" db="EMBL/GenBank/DDBJ databases">
        <title>Genome Sequence Resource for Two Populations of Ditylenchus destructor, the Migratory Endoparasitic Phytonematode.</title>
        <authorList>
            <person name="Zhang H."/>
            <person name="Lin R."/>
            <person name="Xie B."/>
        </authorList>
    </citation>
    <scope>NUCLEOTIDE SEQUENCE</scope>
    <source>
        <strain evidence="2">BazhouSP</strain>
    </source>
</reference>
<comment type="caution">
    <text evidence="2">The sequence shown here is derived from an EMBL/GenBank/DDBJ whole genome shotgun (WGS) entry which is preliminary data.</text>
</comment>
<dbReference type="SUPFAM" id="SSF109755">
    <property type="entry name" value="PhoU-like"/>
    <property type="match status" value="1"/>
</dbReference>
<name>A0AAD4MYR5_9BILA</name>
<feature type="chain" id="PRO_5042227881" evidence="1">
    <location>
        <begin position="19"/>
        <end position="124"/>
    </location>
</feature>
<evidence type="ECO:0000313" key="3">
    <source>
        <dbReference type="Proteomes" id="UP001201812"/>
    </source>
</evidence>
<keyword evidence="3" id="KW-1185">Reference proteome</keyword>
<keyword evidence="1" id="KW-0732">Signal</keyword>
<dbReference type="Proteomes" id="UP001201812">
    <property type="component" value="Unassembled WGS sequence"/>
</dbReference>
<sequence>MRLDQLVTCLFYYILINAACINAEIIEDAQNIIDKMKDFSDAALDLYGELKLITHTSKEALKMLHPAANLAVSIAELVIEPDSEEAKKLKEIDEKIDKYFIELSHQVHYEILTSILHNDMLQYK</sequence>
<evidence type="ECO:0000256" key="1">
    <source>
        <dbReference type="SAM" id="SignalP"/>
    </source>
</evidence>
<protein>
    <submittedName>
        <fullName evidence="2">Uncharacterized protein</fullName>
    </submittedName>
</protein>
<organism evidence="2 3">
    <name type="scientific">Ditylenchus destructor</name>
    <dbReference type="NCBI Taxonomy" id="166010"/>
    <lineage>
        <taxon>Eukaryota</taxon>
        <taxon>Metazoa</taxon>
        <taxon>Ecdysozoa</taxon>
        <taxon>Nematoda</taxon>
        <taxon>Chromadorea</taxon>
        <taxon>Rhabditida</taxon>
        <taxon>Tylenchina</taxon>
        <taxon>Tylenchomorpha</taxon>
        <taxon>Sphaerularioidea</taxon>
        <taxon>Anguinidae</taxon>
        <taxon>Anguininae</taxon>
        <taxon>Ditylenchus</taxon>
    </lineage>
</organism>
<dbReference type="AlphaFoldDB" id="A0AAD4MYR5"/>
<dbReference type="EMBL" id="JAKKPZ010000055">
    <property type="protein sequence ID" value="KAI1705589.1"/>
    <property type="molecule type" value="Genomic_DNA"/>
</dbReference>
<accession>A0AAD4MYR5</accession>
<gene>
    <name evidence="2" type="ORF">DdX_13554</name>
</gene>